<sequence length="108" mass="11666">MLGMEYGAGGGKLYGLYGPRALAMKKLISEKGIGFPFLYSPYLLKEKGLEIGKEYAIDKELDFGKELAAEKGYGYGKELAAEKGYGYGKELAAEKGYGYGKELAAEKG</sequence>
<feature type="non-terminal residue" evidence="1">
    <location>
        <position position="108"/>
    </location>
</feature>
<reference evidence="1" key="1">
    <citation type="submission" date="2020-08" db="EMBL/GenBank/DDBJ databases">
        <title>Multicomponent nature underlies the extraordinary mechanical properties of spider dragline silk.</title>
        <authorList>
            <person name="Kono N."/>
            <person name="Nakamura H."/>
            <person name="Mori M."/>
            <person name="Yoshida Y."/>
            <person name="Ohtoshi R."/>
            <person name="Malay A.D."/>
            <person name="Moran D.A.P."/>
            <person name="Tomita M."/>
            <person name="Numata K."/>
            <person name="Arakawa K."/>
        </authorList>
    </citation>
    <scope>NUCLEOTIDE SEQUENCE</scope>
</reference>
<evidence type="ECO:0000313" key="1">
    <source>
        <dbReference type="EMBL" id="GFY62123.1"/>
    </source>
</evidence>
<protein>
    <submittedName>
        <fullName evidence="1">Uncharacterized protein</fullName>
    </submittedName>
</protein>
<organism evidence="1 2">
    <name type="scientific">Trichonephila inaurata madagascariensis</name>
    <dbReference type="NCBI Taxonomy" id="2747483"/>
    <lineage>
        <taxon>Eukaryota</taxon>
        <taxon>Metazoa</taxon>
        <taxon>Ecdysozoa</taxon>
        <taxon>Arthropoda</taxon>
        <taxon>Chelicerata</taxon>
        <taxon>Arachnida</taxon>
        <taxon>Araneae</taxon>
        <taxon>Araneomorphae</taxon>
        <taxon>Entelegynae</taxon>
        <taxon>Araneoidea</taxon>
        <taxon>Nephilidae</taxon>
        <taxon>Trichonephila</taxon>
        <taxon>Trichonephila inaurata</taxon>
    </lineage>
</organism>
<accession>A0A8X6XY35</accession>
<dbReference type="EMBL" id="BMAV01014079">
    <property type="protein sequence ID" value="GFY62123.1"/>
    <property type="molecule type" value="Genomic_DNA"/>
</dbReference>
<dbReference type="AlphaFoldDB" id="A0A8X6XY35"/>
<gene>
    <name evidence="1" type="ORF">TNIN_384841</name>
</gene>
<dbReference type="OrthoDB" id="6161264at2759"/>
<evidence type="ECO:0000313" key="2">
    <source>
        <dbReference type="Proteomes" id="UP000886998"/>
    </source>
</evidence>
<dbReference type="Proteomes" id="UP000886998">
    <property type="component" value="Unassembled WGS sequence"/>
</dbReference>
<comment type="caution">
    <text evidence="1">The sequence shown here is derived from an EMBL/GenBank/DDBJ whole genome shotgun (WGS) entry which is preliminary data.</text>
</comment>
<name>A0A8X6XY35_9ARAC</name>
<keyword evidence="2" id="KW-1185">Reference proteome</keyword>
<proteinExistence type="predicted"/>